<dbReference type="AlphaFoldDB" id="A0ABD4TEU2"/>
<dbReference type="EMBL" id="VOTZ01000001">
    <property type="protein sequence ID" value="MCQ1537529.1"/>
    <property type="molecule type" value="Genomic_DNA"/>
</dbReference>
<proteinExistence type="predicted"/>
<protein>
    <submittedName>
        <fullName evidence="1">Uncharacterized protein</fullName>
    </submittedName>
</protein>
<evidence type="ECO:0000313" key="2">
    <source>
        <dbReference type="Proteomes" id="UP001524383"/>
    </source>
</evidence>
<evidence type="ECO:0000313" key="1">
    <source>
        <dbReference type="EMBL" id="MCQ1537529.1"/>
    </source>
</evidence>
<dbReference type="RefSeq" id="WP_255331437.1">
    <property type="nucleotide sequence ID" value="NZ_VOTZ01000001.1"/>
</dbReference>
<reference evidence="1 2" key="1">
    <citation type="submission" date="2019-08" db="EMBL/GenBank/DDBJ databases">
        <authorList>
            <person name="Chen S.-C."/>
            <person name="Lai M.-C."/>
            <person name="You Y.-T."/>
        </authorList>
    </citation>
    <scope>NUCLEOTIDE SEQUENCE [LARGE SCALE GENOMIC DNA]</scope>
    <source>
        <strain evidence="1 2">P2F9704a</strain>
    </source>
</reference>
<name>A0ABD4TEU2_9EURY</name>
<dbReference type="Proteomes" id="UP001524383">
    <property type="component" value="Unassembled WGS sequence"/>
</dbReference>
<gene>
    <name evidence="1" type="ORF">FTO68_00775</name>
</gene>
<sequence length="203" mass="22561">MTGEAVNEENQDIIDEIKETFHGTQVIDFAYEYDCTTTRGVRLWFSSLRMRTIHALPISFDCGGFCIEDGSDLGEGGIALLIRGSRYSPDSEAAIDQIDTVIRKDMITLFNGATIVDIDGLTYGDIPCLEQDGIAFYPLKADVIHCRTPEGIPFLFRSEGFCKTNPVHRIKAWISFDALLMVDSGGGCELVSDEFFNECVHRA</sequence>
<keyword evidence="2" id="KW-1185">Reference proteome</keyword>
<comment type="caution">
    <text evidence="1">The sequence shown here is derived from an EMBL/GenBank/DDBJ whole genome shotgun (WGS) entry which is preliminary data.</text>
</comment>
<organism evidence="1 2">
    <name type="scientific">Methanocalculus taiwanensis</name>
    <dbReference type="NCBI Taxonomy" id="106207"/>
    <lineage>
        <taxon>Archaea</taxon>
        <taxon>Methanobacteriati</taxon>
        <taxon>Methanobacteriota</taxon>
        <taxon>Stenosarchaea group</taxon>
        <taxon>Methanomicrobia</taxon>
        <taxon>Methanomicrobiales</taxon>
        <taxon>Methanocalculaceae</taxon>
        <taxon>Methanocalculus</taxon>
    </lineage>
</organism>
<accession>A0ABD4TEU2</accession>